<keyword evidence="4" id="KW-0503">Monooxygenase</keyword>
<accession>A0A1U9NIS0</accession>
<sequence length="336" mass="36631">MGVRVSRAMLAAAVAKEGCAGTIASVGLAQYETHPDADFTTMNREALRQEIRTARQLTDGVLGVNVMVAVTDYESLIRICVEEQVDLIISGAGLPLQLPAYTEGTDIQLVPIVSSVRSLKIICRKWARNFNRIPDGVIIEGTKAGGHLGYRIEEIESDMPSLEKTLADVLQFTRSLSVQIPVIAAGGIFSGEDIAYFMKLGASGVQMGTRFVCTEECDVHENFKKAYLNAKSSDLALVKSPVGLPGKVIKNAFVEKLNEGQRLPFKCKFQCLKTCNPATAPYCIANVLAKAAEGKMDEAFAFAGSNAWRCNEIISVKQLINKIEQEYRHVSHDVTI</sequence>
<organism evidence="4 5">
    <name type="scientific">Anaerohalosphaera lusitana</name>
    <dbReference type="NCBI Taxonomy" id="1936003"/>
    <lineage>
        <taxon>Bacteria</taxon>
        <taxon>Pseudomonadati</taxon>
        <taxon>Planctomycetota</taxon>
        <taxon>Phycisphaerae</taxon>
        <taxon>Sedimentisphaerales</taxon>
        <taxon>Anaerohalosphaeraceae</taxon>
        <taxon>Anaerohalosphaera</taxon>
    </lineage>
</organism>
<dbReference type="SUPFAM" id="SSF51412">
    <property type="entry name" value="Inosine monophosphate dehydrogenase (IMPDH)"/>
    <property type="match status" value="1"/>
</dbReference>
<dbReference type="EMBL" id="CP019791">
    <property type="protein sequence ID" value="AQT67490.1"/>
    <property type="molecule type" value="Genomic_DNA"/>
</dbReference>
<evidence type="ECO:0000256" key="1">
    <source>
        <dbReference type="ARBA" id="ARBA00022630"/>
    </source>
</evidence>
<dbReference type="STRING" id="1936003.STSP2_00638"/>
<keyword evidence="2" id="KW-0288">FMN</keyword>
<dbReference type="Proteomes" id="UP000189674">
    <property type="component" value="Chromosome"/>
</dbReference>
<evidence type="ECO:0000256" key="2">
    <source>
        <dbReference type="ARBA" id="ARBA00022643"/>
    </source>
</evidence>
<evidence type="ECO:0000313" key="4">
    <source>
        <dbReference type="EMBL" id="AQT67490.1"/>
    </source>
</evidence>
<dbReference type="GO" id="GO:0018580">
    <property type="term" value="F:nitronate monooxygenase activity"/>
    <property type="evidence" value="ECO:0007669"/>
    <property type="project" value="UniProtKB-EC"/>
</dbReference>
<dbReference type="InterPro" id="IPR013785">
    <property type="entry name" value="Aldolase_TIM"/>
</dbReference>
<reference evidence="5" key="1">
    <citation type="submission" date="2017-02" db="EMBL/GenBank/DDBJ databases">
        <title>Comparative genomics and description of representatives of a novel lineage of planctomycetes thriving in anoxic sediments.</title>
        <authorList>
            <person name="Spring S."/>
            <person name="Bunk B."/>
            <person name="Sproer C."/>
        </authorList>
    </citation>
    <scope>NUCLEOTIDE SEQUENCE [LARGE SCALE GENOMIC DNA]</scope>
    <source>
        <strain evidence="5">ST-NAGAB-D1</strain>
    </source>
</reference>
<dbReference type="Pfam" id="PF03060">
    <property type="entry name" value="NMO"/>
    <property type="match status" value="1"/>
</dbReference>
<dbReference type="PANTHER" id="PTHR32332:SF18">
    <property type="entry name" value="2-NITROPROPANE DIOXYGENASE"/>
    <property type="match status" value="1"/>
</dbReference>
<name>A0A1U9NIS0_9BACT</name>
<evidence type="ECO:0000313" key="5">
    <source>
        <dbReference type="Proteomes" id="UP000189674"/>
    </source>
</evidence>
<proteinExistence type="predicted"/>
<dbReference type="EC" id="1.13.12.16" evidence="4"/>
<keyword evidence="5" id="KW-1185">Reference proteome</keyword>
<gene>
    <name evidence="4" type="ORF">STSP2_00638</name>
</gene>
<dbReference type="KEGG" id="alus:STSP2_00638"/>
<dbReference type="AlphaFoldDB" id="A0A1U9NIS0"/>
<evidence type="ECO:0000256" key="3">
    <source>
        <dbReference type="ARBA" id="ARBA00023002"/>
    </source>
</evidence>
<dbReference type="OrthoDB" id="9778912at2"/>
<dbReference type="CDD" id="cd04730">
    <property type="entry name" value="NPD_like"/>
    <property type="match status" value="1"/>
</dbReference>
<dbReference type="InterPro" id="IPR004136">
    <property type="entry name" value="NMO"/>
</dbReference>
<keyword evidence="1" id="KW-0285">Flavoprotein</keyword>
<dbReference type="Gene3D" id="3.20.20.70">
    <property type="entry name" value="Aldolase class I"/>
    <property type="match status" value="1"/>
</dbReference>
<protein>
    <submittedName>
        <fullName evidence="4">Nitronate monooxygenase</fullName>
        <ecNumber evidence="4">1.13.12.16</ecNumber>
    </submittedName>
</protein>
<keyword evidence="3 4" id="KW-0560">Oxidoreductase</keyword>
<dbReference type="PANTHER" id="PTHR32332">
    <property type="entry name" value="2-NITROPROPANE DIOXYGENASE"/>
    <property type="match status" value="1"/>
</dbReference>